<accession>A0A0E4H5I8</accession>
<feature type="transmembrane region" description="Helical" evidence="1">
    <location>
        <begin position="75"/>
        <end position="93"/>
    </location>
</feature>
<dbReference type="RefSeq" id="WP_093650906.1">
    <property type="nucleotide sequence ID" value="NZ_CTEN01000003.1"/>
</dbReference>
<organism evidence="2 3">
    <name type="scientific">Streptococcus varani</name>
    <dbReference type="NCBI Taxonomy" id="1608583"/>
    <lineage>
        <taxon>Bacteria</taxon>
        <taxon>Bacillati</taxon>
        <taxon>Bacillota</taxon>
        <taxon>Bacilli</taxon>
        <taxon>Lactobacillales</taxon>
        <taxon>Streptococcaceae</taxon>
        <taxon>Streptococcus</taxon>
    </lineage>
</organism>
<proteinExistence type="predicted"/>
<dbReference type="EMBL" id="CTEN01000003">
    <property type="protein sequence ID" value="CQR25353.1"/>
    <property type="molecule type" value="Genomic_DNA"/>
</dbReference>
<dbReference type="Proteomes" id="UP000198604">
    <property type="component" value="Unassembled WGS sequence"/>
</dbReference>
<keyword evidence="3" id="KW-1185">Reference proteome</keyword>
<name>A0A0E4H5I8_9STRE</name>
<reference evidence="3" key="1">
    <citation type="submission" date="2015-03" db="EMBL/GenBank/DDBJ databases">
        <authorList>
            <person name="Urmite Genomes"/>
        </authorList>
    </citation>
    <scope>NUCLEOTIDE SEQUENCE [LARGE SCALE GENOMIC DNA]</scope>
    <source>
        <strain evidence="3">FF10</strain>
    </source>
</reference>
<evidence type="ECO:0000313" key="3">
    <source>
        <dbReference type="Proteomes" id="UP000198604"/>
    </source>
</evidence>
<evidence type="ECO:0000313" key="2">
    <source>
        <dbReference type="EMBL" id="CQR25353.1"/>
    </source>
</evidence>
<dbReference type="STRING" id="1608583.BN1356_01694"/>
<sequence>MKLTITRNKDPLSFGQGVRIFLNGAPTIQLIEGQKAEMVLHLPEQSSVILSVKEIKRTSLQIKDGDHILLERNPIYLFLAVSGIFLLVSSFLFHFPSSYAFPLLISSFLVEQFKLRKIR</sequence>
<keyword evidence="1" id="KW-0472">Membrane</keyword>
<gene>
    <name evidence="2" type="ORF">BN1356_01694</name>
</gene>
<evidence type="ECO:0000256" key="1">
    <source>
        <dbReference type="SAM" id="Phobius"/>
    </source>
</evidence>
<keyword evidence="1" id="KW-0812">Transmembrane</keyword>
<dbReference type="AlphaFoldDB" id="A0A0E4H5I8"/>
<keyword evidence="1" id="KW-1133">Transmembrane helix</keyword>
<protein>
    <submittedName>
        <fullName evidence="2">Uncharacterized protein</fullName>
    </submittedName>
</protein>